<keyword evidence="3" id="KW-1185">Reference proteome</keyword>
<gene>
    <name evidence="2" type="ORF">AA309_02915</name>
</gene>
<dbReference type="Proteomes" id="UP000035489">
    <property type="component" value="Unassembled WGS sequence"/>
</dbReference>
<sequence>MDILPSSFTAADWIALGLIALVPVLMILGIYMIRREMHAEALLRAQSITLKTTKDQRQQWRNAALSREMIDLLDDIDTLLNLIAADQVVTRQQHKEAVRLSWASRHIPFRTLLLGGLALAGVLSAIFMVIAQGPTNPIP</sequence>
<dbReference type="RefSeq" id="WP_047187488.1">
    <property type="nucleotide sequence ID" value="NZ_LCYG01000011.1"/>
</dbReference>
<dbReference type="OrthoDB" id="8019436at2"/>
<proteinExistence type="predicted"/>
<evidence type="ECO:0000313" key="3">
    <source>
        <dbReference type="Proteomes" id="UP000035489"/>
    </source>
</evidence>
<comment type="caution">
    <text evidence="2">The sequence shown here is derived from an EMBL/GenBank/DDBJ whole genome shotgun (WGS) entry which is preliminary data.</text>
</comment>
<protein>
    <submittedName>
        <fullName evidence="2">Uncharacterized protein</fullName>
    </submittedName>
</protein>
<evidence type="ECO:0000256" key="1">
    <source>
        <dbReference type="SAM" id="Phobius"/>
    </source>
</evidence>
<feature type="transmembrane region" description="Helical" evidence="1">
    <location>
        <begin position="13"/>
        <end position="33"/>
    </location>
</feature>
<keyword evidence="1" id="KW-1133">Transmembrane helix</keyword>
<evidence type="ECO:0000313" key="2">
    <source>
        <dbReference type="EMBL" id="KLK94539.1"/>
    </source>
</evidence>
<keyword evidence="1" id="KW-0472">Membrane</keyword>
<feature type="transmembrane region" description="Helical" evidence="1">
    <location>
        <begin position="109"/>
        <end position="131"/>
    </location>
</feature>
<reference evidence="2 3" key="1">
    <citation type="submission" date="2015-05" db="EMBL/GenBank/DDBJ databases">
        <title>Draft genome sequence of Microvirga vignae strain BR3299, a novel nitrogen fixing bacteria isolated from Brazil semi-aired region.</title>
        <authorList>
            <person name="Zilli J.E."/>
            <person name="Passos S.R."/>
            <person name="Leite J."/>
            <person name="Baldani J.I."/>
            <person name="Xavier G.R."/>
            <person name="Rumjaneck N.G."/>
            <person name="Simoes-Araujo J.L."/>
        </authorList>
    </citation>
    <scope>NUCLEOTIDE SEQUENCE [LARGE SCALE GENOMIC DNA]</scope>
    <source>
        <strain evidence="2 3">BR3299</strain>
    </source>
</reference>
<accession>A0A0H1RHJ6</accession>
<name>A0A0H1RHJ6_9HYPH</name>
<organism evidence="2 3">
    <name type="scientific">Microvirga vignae</name>
    <dbReference type="NCBI Taxonomy" id="1225564"/>
    <lineage>
        <taxon>Bacteria</taxon>
        <taxon>Pseudomonadati</taxon>
        <taxon>Pseudomonadota</taxon>
        <taxon>Alphaproteobacteria</taxon>
        <taxon>Hyphomicrobiales</taxon>
        <taxon>Methylobacteriaceae</taxon>
        <taxon>Microvirga</taxon>
    </lineage>
</organism>
<dbReference type="PATRIC" id="fig|1225564.3.peg.323"/>
<keyword evidence="1" id="KW-0812">Transmembrane</keyword>
<dbReference type="AlphaFoldDB" id="A0A0H1RHJ6"/>
<dbReference type="EMBL" id="LCYG01000011">
    <property type="protein sequence ID" value="KLK94539.1"/>
    <property type="molecule type" value="Genomic_DNA"/>
</dbReference>